<dbReference type="CDD" id="cd17039">
    <property type="entry name" value="Ubl_ubiquitin_like"/>
    <property type="match status" value="1"/>
</dbReference>
<accession>A0AAU9J4D4</accession>
<dbReference type="InterPro" id="IPR029071">
    <property type="entry name" value="Ubiquitin-like_domsf"/>
</dbReference>
<dbReference type="SUPFAM" id="SSF54236">
    <property type="entry name" value="Ubiquitin-like"/>
    <property type="match status" value="1"/>
</dbReference>
<comment type="caution">
    <text evidence="2">The sequence shown here is derived from an EMBL/GenBank/DDBJ whole genome shotgun (WGS) entry which is preliminary data.</text>
</comment>
<name>A0AAU9J4D4_9CILI</name>
<dbReference type="Proteomes" id="UP001162131">
    <property type="component" value="Unassembled WGS sequence"/>
</dbReference>
<dbReference type="EMBL" id="CAJZBQ010000026">
    <property type="protein sequence ID" value="CAG9320674.1"/>
    <property type="molecule type" value="Genomic_DNA"/>
</dbReference>
<gene>
    <name evidence="2" type="ORF">BSTOLATCC_MIC27145</name>
</gene>
<dbReference type="PROSITE" id="PS50053">
    <property type="entry name" value="UBIQUITIN_2"/>
    <property type="match status" value="1"/>
</dbReference>
<evidence type="ECO:0000313" key="3">
    <source>
        <dbReference type="Proteomes" id="UP001162131"/>
    </source>
</evidence>
<protein>
    <recommendedName>
        <fullName evidence="1">Ubiquitin-like domain-containing protein</fullName>
    </recommendedName>
</protein>
<keyword evidence="3" id="KW-1185">Reference proteome</keyword>
<organism evidence="2 3">
    <name type="scientific">Blepharisma stoltei</name>
    <dbReference type="NCBI Taxonomy" id="1481888"/>
    <lineage>
        <taxon>Eukaryota</taxon>
        <taxon>Sar</taxon>
        <taxon>Alveolata</taxon>
        <taxon>Ciliophora</taxon>
        <taxon>Postciliodesmatophora</taxon>
        <taxon>Heterotrichea</taxon>
        <taxon>Heterotrichida</taxon>
        <taxon>Blepharismidae</taxon>
        <taxon>Blepharisma</taxon>
    </lineage>
</organism>
<feature type="domain" description="Ubiquitin-like" evidence="1">
    <location>
        <begin position="203"/>
        <end position="237"/>
    </location>
</feature>
<dbReference type="AlphaFoldDB" id="A0AAU9J4D4"/>
<evidence type="ECO:0000259" key="1">
    <source>
        <dbReference type="PROSITE" id="PS50053"/>
    </source>
</evidence>
<evidence type="ECO:0000313" key="2">
    <source>
        <dbReference type="EMBL" id="CAG9320674.1"/>
    </source>
</evidence>
<proteinExistence type="predicted"/>
<dbReference type="InterPro" id="IPR000626">
    <property type="entry name" value="Ubiquitin-like_dom"/>
</dbReference>
<sequence>MEAKSLTSDVWIDFRQMAKNAKTIDIAKLICKQIEGTERELSPSDIILYANGRRLYPNEKRDEKNWLHLSFMFAPNVPIWKIHYRISYLKIAGLISFPFPERYTIYDLLNKIIERISLDNNSDFRQIKFKCYDILSPDAPLQVINNACSLNIIFKNDKVYTLAYVRVLISFDDGSSTWVYIKGQSKIIKLKWILACKGKKVDRLVKNNMLLNDNETIENLGIKDGDIIEAQHGALGGATNAGFIFANLSHEKEVHLKFDENAPAWRTAKRGISFKTKCYNPECEASREGFILVNKGFGVFNIGETTTDLYCPVCKRKAADAENCGFFDCKWRFRGVKSHRSDEISMPIESETCEAGRDSYTTFEEYGERWNWIKVEVREKGEEYWLSTKKDWN</sequence>
<reference evidence="2" key="1">
    <citation type="submission" date="2021-09" db="EMBL/GenBank/DDBJ databases">
        <authorList>
            <consortium name="AG Swart"/>
            <person name="Singh M."/>
            <person name="Singh A."/>
            <person name="Seah K."/>
            <person name="Emmerich C."/>
        </authorList>
    </citation>
    <scope>NUCLEOTIDE SEQUENCE</scope>
    <source>
        <strain evidence="2">ATCC30299</strain>
    </source>
</reference>